<accession>A0A0G4EUX5</accession>
<dbReference type="Proteomes" id="UP000041254">
    <property type="component" value="Unassembled WGS sequence"/>
</dbReference>
<dbReference type="EMBL" id="CDMY01000311">
    <property type="protein sequence ID" value="CEM01836.1"/>
    <property type="molecule type" value="Genomic_DNA"/>
</dbReference>
<feature type="compositionally biased region" description="Basic residues" evidence="1">
    <location>
        <begin position="194"/>
        <end position="210"/>
    </location>
</feature>
<dbReference type="InParanoid" id="A0A0G4EUX5"/>
<dbReference type="AlphaFoldDB" id="A0A0G4EUX5"/>
<evidence type="ECO:0000256" key="1">
    <source>
        <dbReference type="SAM" id="MobiDB-lite"/>
    </source>
</evidence>
<feature type="region of interest" description="Disordered" evidence="1">
    <location>
        <begin position="191"/>
        <end position="251"/>
    </location>
</feature>
<protein>
    <submittedName>
        <fullName evidence="2">Uncharacterized protein</fullName>
    </submittedName>
</protein>
<feature type="compositionally biased region" description="Polar residues" evidence="1">
    <location>
        <begin position="223"/>
        <end position="251"/>
    </location>
</feature>
<proteinExistence type="predicted"/>
<sequence length="251" mass="28424">MEAEDFDSDGYSYGAPPQNYYTNQDALPYAPPDNVNVVVANTLIADWQRATEKPTIVYMTPDGTWVAYQQRSHTKLPRHTPVCLRLRGLPHWPQDTAIYITPTRRDGMMTDEQTAASRQRGGRGREFEYDQIVFAKVGRLSEDESHPTVRGWWGGEPFFFRYAPDETIGSARLRKTVNHCVCGMLNMKQDHHQTNHHNAAKKAEAKKRRSDNKAAKAAKVVKHTNQTMPTASNGESSADSFVDNLFNTPLR</sequence>
<dbReference type="VEuPathDB" id="CryptoDB:Vbra_13302"/>
<organism evidence="2 3">
    <name type="scientific">Vitrella brassicaformis (strain CCMP3155)</name>
    <dbReference type="NCBI Taxonomy" id="1169540"/>
    <lineage>
        <taxon>Eukaryota</taxon>
        <taxon>Sar</taxon>
        <taxon>Alveolata</taxon>
        <taxon>Colpodellida</taxon>
        <taxon>Vitrellaceae</taxon>
        <taxon>Vitrella</taxon>
    </lineage>
</organism>
<reference evidence="2 3" key="1">
    <citation type="submission" date="2014-11" db="EMBL/GenBank/DDBJ databases">
        <authorList>
            <person name="Zhu J."/>
            <person name="Qi W."/>
            <person name="Song R."/>
        </authorList>
    </citation>
    <scope>NUCLEOTIDE SEQUENCE [LARGE SCALE GENOMIC DNA]</scope>
</reference>
<keyword evidence="3" id="KW-1185">Reference proteome</keyword>
<evidence type="ECO:0000313" key="2">
    <source>
        <dbReference type="EMBL" id="CEM01836.1"/>
    </source>
</evidence>
<gene>
    <name evidence="2" type="ORF">Vbra_13302</name>
</gene>
<evidence type="ECO:0000313" key="3">
    <source>
        <dbReference type="Proteomes" id="UP000041254"/>
    </source>
</evidence>
<name>A0A0G4EUX5_VITBC</name>
<dbReference type="PhylomeDB" id="A0A0G4EUX5"/>